<dbReference type="PANTHER" id="PTHR46044">
    <property type="entry name" value="NITRILASE"/>
    <property type="match status" value="1"/>
</dbReference>
<dbReference type="InterPro" id="IPR003010">
    <property type="entry name" value="C-N_Hydrolase"/>
</dbReference>
<evidence type="ECO:0000313" key="3">
    <source>
        <dbReference type="EMBL" id="QDU97496.1"/>
    </source>
</evidence>
<dbReference type="KEGG" id="lcre:Pla8534_53440"/>
<dbReference type="PROSITE" id="PS50263">
    <property type="entry name" value="CN_HYDROLASE"/>
    <property type="match status" value="1"/>
</dbReference>
<evidence type="ECO:0000313" key="4">
    <source>
        <dbReference type="Proteomes" id="UP000317648"/>
    </source>
</evidence>
<dbReference type="Gene3D" id="3.60.110.10">
    <property type="entry name" value="Carbon-nitrogen hydrolase"/>
    <property type="match status" value="1"/>
</dbReference>
<dbReference type="PANTHER" id="PTHR46044:SF2">
    <property type="entry name" value="CN HYDROLASE DOMAIN-CONTAINING PROTEIN"/>
    <property type="match status" value="1"/>
</dbReference>
<dbReference type="CDD" id="cd07564">
    <property type="entry name" value="nitrilases_CHs"/>
    <property type="match status" value="1"/>
</dbReference>
<dbReference type="RefSeq" id="WP_145056265.1">
    <property type="nucleotide sequence ID" value="NZ_CP036433.1"/>
</dbReference>
<keyword evidence="3" id="KW-0378">Hydrolase</keyword>
<dbReference type="EMBL" id="CP036433">
    <property type="protein sequence ID" value="QDU97496.1"/>
    <property type="molecule type" value="Genomic_DNA"/>
</dbReference>
<dbReference type="Proteomes" id="UP000317648">
    <property type="component" value="Chromosome"/>
</dbReference>
<protein>
    <submittedName>
        <fullName evidence="3">Nitrilase</fullName>
        <ecNumber evidence="3">3.5.5.1</ecNumber>
    </submittedName>
</protein>
<evidence type="ECO:0000259" key="2">
    <source>
        <dbReference type="PROSITE" id="PS50263"/>
    </source>
</evidence>
<dbReference type="AlphaFoldDB" id="A0A518E073"/>
<dbReference type="Pfam" id="PF00795">
    <property type="entry name" value="CN_hydrolase"/>
    <property type="match status" value="1"/>
</dbReference>
<proteinExistence type="inferred from homology"/>
<dbReference type="InterPro" id="IPR044149">
    <property type="entry name" value="Nitrilases_CHs"/>
</dbReference>
<evidence type="ECO:0000256" key="1">
    <source>
        <dbReference type="ARBA" id="ARBA00008129"/>
    </source>
</evidence>
<keyword evidence="4" id="KW-1185">Reference proteome</keyword>
<dbReference type="OrthoDB" id="9811121at2"/>
<reference evidence="3 4" key="1">
    <citation type="submission" date="2019-02" db="EMBL/GenBank/DDBJ databases">
        <title>Deep-cultivation of Planctomycetes and their phenomic and genomic characterization uncovers novel biology.</title>
        <authorList>
            <person name="Wiegand S."/>
            <person name="Jogler M."/>
            <person name="Boedeker C."/>
            <person name="Pinto D."/>
            <person name="Vollmers J."/>
            <person name="Rivas-Marin E."/>
            <person name="Kohn T."/>
            <person name="Peeters S.H."/>
            <person name="Heuer A."/>
            <person name="Rast P."/>
            <person name="Oberbeckmann S."/>
            <person name="Bunk B."/>
            <person name="Jeske O."/>
            <person name="Meyerdierks A."/>
            <person name="Storesund J.E."/>
            <person name="Kallscheuer N."/>
            <person name="Luecker S."/>
            <person name="Lage O.M."/>
            <person name="Pohl T."/>
            <person name="Merkel B.J."/>
            <person name="Hornburger P."/>
            <person name="Mueller R.-W."/>
            <person name="Bruemmer F."/>
            <person name="Labrenz M."/>
            <person name="Spormann A.M."/>
            <person name="Op den Camp H."/>
            <person name="Overmann J."/>
            <person name="Amann R."/>
            <person name="Jetten M.S.M."/>
            <person name="Mascher T."/>
            <person name="Medema M.H."/>
            <person name="Devos D.P."/>
            <person name="Kaster A.-K."/>
            <person name="Ovreas L."/>
            <person name="Rohde M."/>
            <person name="Galperin M.Y."/>
            <person name="Jogler C."/>
        </authorList>
    </citation>
    <scope>NUCLEOTIDE SEQUENCE [LARGE SCALE GENOMIC DNA]</scope>
    <source>
        <strain evidence="3 4">Pla85_3_4</strain>
    </source>
</reference>
<gene>
    <name evidence="3" type="ORF">Pla8534_53440</name>
</gene>
<sequence length="344" mass="37403">MSLPVFKAALAHVAPVFLQTQPTIAKACSLIAEAAKNGAQLIVFPETYVSAFPVWSALRSPIYNHDLFRQLAASSLLAGGPELEQVCQTARRSGMVVSLGFNERSPASLGCIYNSNVLIGPEGDVLNHHRKLAPTFYEKLSWAPGDGAGLRVCDTPCGRVGMLICGENTNPLARYTMIAQGEQVHLASYPPIWPSHDPAQAGNYDLAQAIRIRTAAHSFEAKAFNLVASGFMDEPMHQLLCKLHPDAAKILEASPRSVSLATGPSGQTLGEPLQDNEGLLYVDVDVSQCVEPKQFHDISGGYNRFDVFQLTVDRSANRPIAFVNRDLDSRPQEGELFSQEETEE</sequence>
<comment type="similarity">
    <text evidence="1">Belongs to the carbon-nitrogen hydrolase superfamily. Nitrilase family.</text>
</comment>
<feature type="domain" description="CN hydrolase" evidence="2">
    <location>
        <begin position="6"/>
        <end position="286"/>
    </location>
</feature>
<dbReference type="EC" id="3.5.5.1" evidence="3"/>
<name>A0A518E073_9BACT</name>
<dbReference type="GO" id="GO:0000257">
    <property type="term" value="F:nitrilase activity"/>
    <property type="evidence" value="ECO:0007669"/>
    <property type="project" value="UniProtKB-EC"/>
</dbReference>
<dbReference type="SUPFAM" id="SSF56317">
    <property type="entry name" value="Carbon-nitrogen hydrolase"/>
    <property type="match status" value="1"/>
</dbReference>
<accession>A0A518E073</accession>
<organism evidence="3 4">
    <name type="scientific">Lignipirellula cremea</name>
    <dbReference type="NCBI Taxonomy" id="2528010"/>
    <lineage>
        <taxon>Bacteria</taxon>
        <taxon>Pseudomonadati</taxon>
        <taxon>Planctomycetota</taxon>
        <taxon>Planctomycetia</taxon>
        <taxon>Pirellulales</taxon>
        <taxon>Pirellulaceae</taxon>
        <taxon>Lignipirellula</taxon>
    </lineage>
</organism>
<dbReference type="InterPro" id="IPR036526">
    <property type="entry name" value="C-N_Hydrolase_sf"/>
</dbReference>